<dbReference type="AlphaFoldDB" id="A0A2T9X865"/>
<keyword evidence="2" id="KW-0812">Transmembrane</keyword>
<evidence type="ECO:0000256" key="2">
    <source>
        <dbReference type="SAM" id="Phobius"/>
    </source>
</evidence>
<keyword evidence="2" id="KW-0472">Membrane</keyword>
<keyword evidence="1" id="KW-0175">Coiled coil</keyword>
<feature type="transmembrane region" description="Helical" evidence="2">
    <location>
        <begin position="134"/>
        <end position="152"/>
    </location>
</feature>
<feature type="transmembrane region" description="Helical" evidence="2">
    <location>
        <begin position="105"/>
        <end position="128"/>
    </location>
</feature>
<evidence type="ECO:0000313" key="3">
    <source>
        <dbReference type="EMBL" id="PVU76276.1"/>
    </source>
</evidence>
<feature type="transmembrane region" description="Helical" evidence="2">
    <location>
        <begin position="23"/>
        <end position="43"/>
    </location>
</feature>
<sequence length="182" mass="20188">MFEGIIDGLKYALKYERSILRRYLILGSFDGLLLTLGIIMSAIVEHIKVKDTEIAILSGLTAVSISSMWNSLIVEAKEKREEYKELERQMMKSLKGTIYDYGTKATIVLSAFAHGISPFLGLIVLYSYITTRNIAMVLSASSFVLFLLGLSYEGEIKDKIESGILILIAGLFTALLTYLLGS</sequence>
<evidence type="ECO:0008006" key="5">
    <source>
        <dbReference type="Google" id="ProtNLM"/>
    </source>
</evidence>
<protein>
    <recommendedName>
        <fullName evidence="5">VIT family protein</fullName>
    </recommendedName>
</protein>
<keyword evidence="2" id="KW-1133">Transmembrane helix</keyword>
<feature type="transmembrane region" description="Helical" evidence="2">
    <location>
        <begin position="55"/>
        <end position="74"/>
    </location>
</feature>
<dbReference type="Proteomes" id="UP000245638">
    <property type="component" value="Unassembled WGS sequence"/>
</dbReference>
<reference evidence="3 4" key="1">
    <citation type="journal article" date="2015" name="Appl. Environ. Microbiol.">
        <title>Nanoarchaeota, Their Sulfolobales Host, and Nanoarchaeota Virus Distribution across Yellowstone National Park Hot Springs.</title>
        <authorList>
            <person name="Munson-McGee J.H."/>
            <person name="Field E.K."/>
            <person name="Bateson M."/>
            <person name="Rooney C."/>
            <person name="Stepanauskas R."/>
            <person name="Young M.J."/>
        </authorList>
    </citation>
    <scope>NUCLEOTIDE SEQUENCE [LARGE SCALE GENOMIC DNA]</scope>
    <source>
        <strain evidence="3">SCGC AC-742_N10</strain>
    </source>
</reference>
<evidence type="ECO:0000256" key="1">
    <source>
        <dbReference type="SAM" id="Coils"/>
    </source>
</evidence>
<comment type="caution">
    <text evidence="3">The sequence shown here is derived from an EMBL/GenBank/DDBJ whole genome shotgun (WGS) entry which is preliminary data.</text>
</comment>
<proteinExistence type="predicted"/>
<accession>A0A2T9X865</accession>
<evidence type="ECO:0000313" key="4">
    <source>
        <dbReference type="Proteomes" id="UP000245638"/>
    </source>
</evidence>
<gene>
    <name evidence="3" type="ORF">DDW13_03620</name>
</gene>
<dbReference type="EMBL" id="QEFD01000112">
    <property type="protein sequence ID" value="PVU76276.1"/>
    <property type="molecule type" value="Genomic_DNA"/>
</dbReference>
<feature type="transmembrane region" description="Helical" evidence="2">
    <location>
        <begin position="164"/>
        <end position="181"/>
    </location>
</feature>
<feature type="coiled-coil region" evidence="1">
    <location>
        <begin position="69"/>
        <end position="96"/>
    </location>
</feature>
<organism evidence="3 4">
    <name type="scientific">Acidianus hospitalis</name>
    <dbReference type="NCBI Taxonomy" id="563177"/>
    <lineage>
        <taxon>Archaea</taxon>
        <taxon>Thermoproteota</taxon>
        <taxon>Thermoprotei</taxon>
        <taxon>Sulfolobales</taxon>
        <taxon>Sulfolobaceae</taxon>
        <taxon>Acidianus</taxon>
    </lineage>
</organism>
<name>A0A2T9X865_9CREN</name>